<dbReference type="SUPFAM" id="SSF56235">
    <property type="entry name" value="N-terminal nucleophile aminohydrolases (Ntn hydrolases)"/>
    <property type="match status" value="1"/>
</dbReference>
<gene>
    <name evidence="5" type="ORF">BSP0115_LOCUS1009</name>
</gene>
<proteinExistence type="inferred from homology"/>
<name>A0A7S1C425_9STRA</name>
<comment type="subcellular location">
    <subcellularLocation>
        <location evidence="4">Cytoplasm</location>
    </subcellularLocation>
    <subcellularLocation>
        <location evidence="4">Nucleus</location>
    </subcellularLocation>
</comment>
<protein>
    <recommendedName>
        <fullName evidence="4">Proteasome subunit beta</fullName>
    </recommendedName>
</protein>
<dbReference type="InterPro" id="IPR029055">
    <property type="entry name" value="Ntn_hydrolases_N"/>
</dbReference>
<dbReference type="PANTHER" id="PTHR32194">
    <property type="entry name" value="METALLOPROTEASE TLDD"/>
    <property type="match status" value="1"/>
</dbReference>
<dbReference type="PANTHER" id="PTHR32194:SF2">
    <property type="entry name" value="PROTEASOME SUBUNIT BETA TYPE-1"/>
    <property type="match status" value="1"/>
</dbReference>
<keyword evidence="2 4" id="KW-0647">Proteasome</keyword>
<dbReference type="InterPro" id="IPR016050">
    <property type="entry name" value="Proteasome_bsu_CS"/>
</dbReference>
<organism evidence="5">
    <name type="scientific">Bicosoecida sp. CB-2014</name>
    <dbReference type="NCBI Taxonomy" id="1486930"/>
    <lineage>
        <taxon>Eukaryota</taxon>
        <taxon>Sar</taxon>
        <taxon>Stramenopiles</taxon>
        <taxon>Bigyra</taxon>
        <taxon>Opalozoa</taxon>
        <taxon>Bicosoecida</taxon>
    </lineage>
</organism>
<comment type="similarity">
    <text evidence="4">Belongs to the peptidase T1B family.</text>
</comment>
<dbReference type="InterPro" id="IPR001353">
    <property type="entry name" value="Proteasome_sua/b"/>
</dbReference>
<comment type="subunit">
    <text evidence="4">Component of the proteasome complex.</text>
</comment>
<dbReference type="GO" id="GO:0005634">
    <property type="term" value="C:nucleus"/>
    <property type="evidence" value="ECO:0007669"/>
    <property type="project" value="UniProtKB-SubCell"/>
</dbReference>
<evidence type="ECO:0000256" key="1">
    <source>
        <dbReference type="ARBA" id="ARBA00022490"/>
    </source>
</evidence>
<dbReference type="GO" id="GO:0005839">
    <property type="term" value="C:proteasome core complex"/>
    <property type="evidence" value="ECO:0007669"/>
    <property type="project" value="InterPro"/>
</dbReference>
<dbReference type="CDD" id="cd03757">
    <property type="entry name" value="proteasome_beta_type_1"/>
    <property type="match status" value="1"/>
</dbReference>
<accession>A0A7S1C425</accession>
<dbReference type="PROSITE" id="PS51476">
    <property type="entry name" value="PROTEASOME_BETA_2"/>
    <property type="match status" value="1"/>
</dbReference>
<dbReference type="AlphaFoldDB" id="A0A7S1C425"/>
<evidence type="ECO:0000313" key="5">
    <source>
        <dbReference type="EMBL" id="CAD8907812.1"/>
    </source>
</evidence>
<dbReference type="InterPro" id="IPR023333">
    <property type="entry name" value="Proteasome_suB-type"/>
</dbReference>
<keyword evidence="1 4" id="KW-0963">Cytoplasm</keyword>
<evidence type="ECO:0000256" key="3">
    <source>
        <dbReference type="ARBA" id="ARBA00023242"/>
    </source>
</evidence>
<dbReference type="EMBL" id="HBFS01001485">
    <property type="protein sequence ID" value="CAD8907812.1"/>
    <property type="molecule type" value="Transcribed_RNA"/>
</dbReference>
<evidence type="ECO:0000256" key="2">
    <source>
        <dbReference type="ARBA" id="ARBA00022942"/>
    </source>
</evidence>
<dbReference type="FunFam" id="3.60.20.10:FF:000027">
    <property type="entry name" value="Proteasome subunit beta type-6"/>
    <property type="match status" value="1"/>
</dbReference>
<dbReference type="Pfam" id="PF00227">
    <property type="entry name" value="Proteasome"/>
    <property type="match status" value="1"/>
</dbReference>
<dbReference type="Gene3D" id="3.60.20.10">
    <property type="entry name" value="Glutamine Phosphoribosylpyrophosphate, subunit 1, domain 1"/>
    <property type="match status" value="1"/>
</dbReference>
<sequence>MAAAHRAEMFASAAGGAPPGPTMGGAGGDAAMAPMFAPADRMYAGPTVWSSEGDLAVAPESAPSAYGPHGHAVEHHGWSPYDFNGGTALGIAGDDFCVLACDTRLSTGYSILSRDVNRAAVLTDHCVVATGGCWTDVQTLHKVLKSRVDMYEHEHESAITCTAVAQMLGNTLYYRRFFPYYAFNVVGGIDAEGKGAVFTYDAVGSFERVKYAAQGAGQKLIIPLLDNLVGNKNRTDPARNLSIDETVEMMKDVFVTAGERDIYTGDNVDIYIMTADGMRKERFELKAD</sequence>
<comment type="function">
    <text evidence="4">Component of the proteasome, a multicatalytic proteinase complex which is characterized by its ability to cleave peptides with Arg, Phe, Tyr, Leu, and Glu adjacent to the leaving group at neutral or slightly basic pH. The proteasome has an ATP-dependent proteolytic activity.</text>
</comment>
<dbReference type="GO" id="GO:0005737">
    <property type="term" value="C:cytoplasm"/>
    <property type="evidence" value="ECO:0007669"/>
    <property type="project" value="UniProtKB-SubCell"/>
</dbReference>
<evidence type="ECO:0000256" key="4">
    <source>
        <dbReference type="RuleBase" id="RU004203"/>
    </source>
</evidence>
<reference evidence="5" key="1">
    <citation type="submission" date="2021-01" db="EMBL/GenBank/DDBJ databases">
        <authorList>
            <person name="Corre E."/>
            <person name="Pelletier E."/>
            <person name="Niang G."/>
            <person name="Scheremetjew M."/>
            <person name="Finn R."/>
            <person name="Kale V."/>
            <person name="Holt S."/>
            <person name="Cochrane G."/>
            <person name="Meng A."/>
            <person name="Brown T."/>
            <person name="Cohen L."/>
        </authorList>
    </citation>
    <scope>NUCLEOTIDE SEQUENCE</scope>
    <source>
        <strain evidence="5">Ms1</strain>
    </source>
</reference>
<keyword evidence="3 4" id="KW-0539">Nucleus</keyword>
<dbReference type="GO" id="GO:0051603">
    <property type="term" value="P:proteolysis involved in protein catabolic process"/>
    <property type="evidence" value="ECO:0007669"/>
    <property type="project" value="InterPro"/>
</dbReference>
<dbReference type="PROSITE" id="PS00854">
    <property type="entry name" value="PROTEASOME_BETA_1"/>
    <property type="match status" value="1"/>
</dbReference>